<dbReference type="Pfam" id="PF02518">
    <property type="entry name" value="HATPase_c"/>
    <property type="match status" value="1"/>
</dbReference>
<dbReference type="Gene3D" id="6.10.340.10">
    <property type="match status" value="1"/>
</dbReference>
<keyword evidence="7 8" id="KW-1133">Transmembrane helix</keyword>
<dbReference type="PANTHER" id="PTHR45436">
    <property type="entry name" value="SENSOR HISTIDINE KINASE YKOH"/>
    <property type="match status" value="1"/>
</dbReference>
<evidence type="ECO:0000256" key="2">
    <source>
        <dbReference type="ARBA" id="ARBA00012438"/>
    </source>
</evidence>
<keyword evidence="6" id="KW-0418">Kinase</keyword>
<dbReference type="InterPro" id="IPR050428">
    <property type="entry name" value="TCS_sensor_his_kinase"/>
</dbReference>
<evidence type="ECO:0000256" key="6">
    <source>
        <dbReference type="ARBA" id="ARBA00022777"/>
    </source>
</evidence>
<evidence type="ECO:0000256" key="4">
    <source>
        <dbReference type="ARBA" id="ARBA00022679"/>
    </source>
</evidence>
<feature type="domain" description="Histidine kinase" evidence="9">
    <location>
        <begin position="215"/>
        <end position="412"/>
    </location>
</feature>
<dbReference type="Gene3D" id="3.30.565.10">
    <property type="entry name" value="Histidine kinase-like ATPase, C-terminal domain"/>
    <property type="match status" value="1"/>
</dbReference>
<reference evidence="10 11" key="1">
    <citation type="submission" date="2023-03" db="EMBL/GenBank/DDBJ databases">
        <title>Thalassotalea loyana LMG 22536T draft genome sequence.</title>
        <authorList>
            <person name="Sawabe T."/>
        </authorList>
    </citation>
    <scope>NUCLEOTIDE SEQUENCE [LARGE SCALE GENOMIC DNA]</scope>
    <source>
        <strain evidence="10 11">LMG 22536</strain>
    </source>
</reference>
<evidence type="ECO:0000259" key="9">
    <source>
        <dbReference type="PROSITE" id="PS50109"/>
    </source>
</evidence>
<evidence type="ECO:0000256" key="8">
    <source>
        <dbReference type="SAM" id="Phobius"/>
    </source>
</evidence>
<dbReference type="Pfam" id="PF00512">
    <property type="entry name" value="HisKA"/>
    <property type="match status" value="1"/>
</dbReference>
<dbReference type="CDD" id="cd00082">
    <property type="entry name" value="HisKA"/>
    <property type="match status" value="1"/>
</dbReference>
<dbReference type="Proteomes" id="UP001157134">
    <property type="component" value="Unassembled WGS sequence"/>
</dbReference>
<evidence type="ECO:0000313" key="10">
    <source>
        <dbReference type="EMBL" id="GLX85147.1"/>
    </source>
</evidence>
<dbReference type="InterPro" id="IPR036890">
    <property type="entry name" value="HATPase_C_sf"/>
</dbReference>
<dbReference type="PROSITE" id="PS50109">
    <property type="entry name" value="HIS_KIN"/>
    <property type="match status" value="1"/>
</dbReference>
<evidence type="ECO:0000256" key="1">
    <source>
        <dbReference type="ARBA" id="ARBA00000085"/>
    </source>
</evidence>
<feature type="transmembrane region" description="Helical" evidence="8">
    <location>
        <begin position="12"/>
        <end position="36"/>
    </location>
</feature>
<evidence type="ECO:0000313" key="11">
    <source>
        <dbReference type="Proteomes" id="UP001157134"/>
    </source>
</evidence>
<name>A0ABQ6HC16_9GAMM</name>
<dbReference type="PANTHER" id="PTHR45436:SF16">
    <property type="entry name" value="HISTIDINE KINASE"/>
    <property type="match status" value="1"/>
</dbReference>
<evidence type="ECO:0000256" key="3">
    <source>
        <dbReference type="ARBA" id="ARBA00022553"/>
    </source>
</evidence>
<accession>A0ABQ6HC16</accession>
<dbReference type="InterPro" id="IPR003661">
    <property type="entry name" value="HisK_dim/P_dom"/>
</dbReference>
<keyword evidence="8" id="KW-0472">Membrane</keyword>
<dbReference type="SUPFAM" id="SSF47384">
    <property type="entry name" value="Homodimeric domain of signal transducing histidine kinase"/>
    <property type="match status" value="1"/>
</dbReference>
<dbReference type="SMART" id="SM00387">
    <property type="entry name" value="HATPase_c"/>
    <property type="match status" value="1"/>
</dbReference>
<dbReference type="EC" id="2.7.13.3" evidence="2"/>
<keyword evidence="11" id="KW-1185">Reference proteome</keyword>
<dbReference type="InterPro" id="IPR036097">
    <property type="entry name" value="HisK_dim/P_sf"/>
</dbReference>
<keyword evidence="3" id="KW-0597">Phosphoprotein</keyword>
<evidence type="ECO:0000256" key="7">
    <source>
        <dbReference type="ARBA" id="ARBA00022989"/>
    </source>
</evidence>
<dbReference type="RefSeq" id="WP_284296969.1">
    <property type="nucleotide sequence ID" value="NZ_BSSV01000002.1"/>
</dbReference>
<keyword evidence="4" id="KW-0808">Transferase</keyword>
<gene>
    <name evidence="10" type="ORF">tloyanaT_13990</name>
</gene>
<sequence>MFSHQIRTRILVYFIAISVFISVLFSALSLLFSYYVEDSLFTKLLNTESRHIQQQLTQGELPTPKLTFVRYYSSFEQLPRSIQTLLEDEPERIEFPGEGSKHYHLKPLAQGYLVAEVSEYLIVRSIKGNMAKMQLFLLLMISLVVALMSWSLAKRIGKPIGKLVDILSKVKNNDIPQGFSNDFANDEIGFFAIQLDSAFERTSNFIEREQHFTRDVSHELRTPVAINQGALTLLQQTDLTSEQQQLVTRMSNAQQQMEQCIHGLLMLAREENVEQDSILLLPLIEESVVSHHKKIEDKDIELLIDVPNSACECGNKLYLSVIISNLIANAFEHTHQGTISIKYQEHKLSVTDTGAGISPDILSEVHNVGVKGEQSSGFGIGLSLVQRLCEKTNIIVDISSSNEGTKVSLIWA</sequence>
<evidence type="ECO:0000256" key="5">
    <source>
        <dbReference type="ARBA" id="ARBA00022692"/>
    </source>
</evidence>
<dbReference type="Gene3D" id="1.10.287.130">
    <property type="match status" value="1"/>
</dbReference>
<protein>
    <recommendedName>
        <fullName evidence="2">histidine kinase</fullName>
        <ecNumber evidence="2">2.7.13.3</ecNumber>
    </recommendedName>
</protein>
<dbReference type="SUPFAM" id="SSF55874">
    <property type="entry name" value="ATPase domain of HSP90 chaperone/DNA topoisomerase II/histidine kinase"/>
    <property type="match status" value="1"/>
</dbReference>
<dbReference type="SMART" id="SM00388">
    <property type="entry name" value="HisKA"/>
    <property type="match status" value="1"/>
</dbReference>
<keyword evidence="5 8" id="KW-0812">Transmembrane</keyword>
<dbReference type="InterPro" id="IPR005467">
    <property type="entry name" value="His_kinase_dom"/>
</dbReference>
<dbReference type="InterPro" id="IPR003594">
    <property type="entry name" value="HATPase_dom"/>
</dbReference>
<organism evidence="10 11">
    <name type="scientific">Thalassotalea loyana</name>
    <dbReference type="NCBI Taxonomy" id="280483"/>
    <lineage>
        <taxon>Bacteria</taxon>
        <taxon>Pseudomonadati</taxon>
        <taxon>Pseudomonadota</taxon>
        <taxon>Gammaproteobacteria</taxon>
        <taxon>Alteromonadales</taxon>
        <taxon>Colwelliaceae</taxon>
        <taxon>Thalassotalea</taxon>
    </lineage>
</organism>
<dbReference type="EMBL" id="BSSV01000002">
    <property type="protein sequence ID" value="GLX85147.1"/>
    <property type="molecule type" value="Genomic_DNA"/>
</dbReference>
<proteinExistence type="predicted"/>
<comment type="caution">
    <text evidence="10">The sequence shown here is derived from an EMBL/GenBank/DDBJ whole genome shotgun (WGS) entry which is preliminary data.</text>
</comment>
<feature type="transmembrane region" description="Helical" evidence="8">
    <location>
        <begin position="133"/>
        <end position="153"/>
    </location>
</feature>
<comment type="catalytic activity">
    <reaction evidence="1">
        <text>ATP + protein L-histidine = ADP + protein N-phospho-L-histidine.</text>
        <dbReference type="EC" id="2.7.13.3"/>
    </reaction>
</comment>